<keyword evidence="3" id="KW-1185">Reference proteome</keyword>
<evidence type="ECO:0000313" key="3">
    <source>
        <dbReference type="Proteomes" id="UP000240357"/>
    </source>
</evidence>
<protein>
    <submittedName>
        <fullName evidence="2">Uncharacterized protein</fullName>
    </submittedName>
</protein>
<dbReference type="EMBL" id="PYFT01000001">
    <property type="protein sequence ID" value="PSR56686.1"/>
    <property type="molecule type" value="Genomic_DNA"/>
</dbReference>
<dbReference type="AlphaFoldDB" id="A0A2T2YME4"/>
<dbReference type="Proteomes" id="UP000240357">
    <property type="component" value="Unassembled WGS sequence"/>
</dbReference>
<feature type="compositionally biased region" description="Polar residues" evidence="1">
    <location>
        <begin position="1"/>
        <end position="26"/>
    </location>
</feature>
<evidence type="ECO:0000313" key="2">
    <source>
        <dbReference type="EMBL" id="PSR56686.1"/>
    </source>
</evidence>
<organism evidence="2 3">
    <name type="scientific">Adhaeribacter arboris</name>
    <dbReference type="NCBI Taxonomy" id="2072846"/>
    <lineage>
        <taxon>Bacteria</taxon>
        <taxon>Pseudomonadati</taxon>
        <taxon>Bacteroidota</taxon>
        <taxon>Cytophagia</taxon>
        <taxon>Cytophagales</taxon>
        <taxon>Hymenobacteraceae</taxon>
        <taxon>Adhaeribacter</taxon>
    </lineage>
</organism>
<proteinExistence type="predicted"/>
<comment type="caution">
    <text evidence="2">The sequence shown here is derived from an EMBL/GenBank/DDBJ whole genome shotgun (WGS) entry which is preliminary data.</text>
</comment>
<name>A0A2T2YME4_9BACT</name>
<accession>A0A2T2YME4</accession>
<feature type="compositionally biased region" description="Basic and acidic residues" evidence="1">
    <location>
        <begin position="37"/>
        <end position="49"/>
    </location>
</feature>
<feature type="region of interest" description="Disordered" evidence="1">
    <location>
        <begin position="1"/>
        <end position="50"/>
    </location>
</feature>
<reference evidence="2 3" key="1">
    <citation type="submission" date="2018-03" db="EMBL/GenBank/DDBJ databases">
        <title>Adhaeribacter sp. HMF7605 Genome sequencing and assembly.</title>
        <authorList>
            <person name="Kang H."/>
            <person name="Kang J."/>
            <person name="Cha I."/>
            <person name="Kim H."/>
            <person name="Joh K."/>
        </authorList>
    </citation>
    <scope>NUCLEOTIDE SEQUENCE [LARGE SCALE GENOMIC DNA]</scope>
    <source>
        <strain evidence="2 3">HMF7605</strain>
    </source>
</reference>
<evidence type="ECO:0000256" key="1">
    <source>
        <dbReference type="SAM" id="MobiDB-lite"/>
    </source>
</evidence>
<sequence length="60" mass="6977">MVVSSNYEQLTPARKSQTKPAGQEANSLLLKPHPRRRMEPEKGSKDKEQISLFYSIQYKR</sequence>
<gene>
    <name evidence="2" type="ORF">AHMF7605_25910</name>
</gene>